<dbReference type="EMBL" id="CAJOBF010005369">
    <property type="protein sequence ID" value="CAF4172612.1"/>
    <property type="molecule type" value="Genomic_DNA"/>
</dbReference>
<protein>
    <recommendedName>
        <fullName evidence="1">Helix-turn-helix domain-containing protein</fullName>
    </recommendedName>
</protein>
<feature type="domain" description="Helix-turn-helix" evidence="1">
    <location>
        <begin position="94"/>
        <end position="154"/>
    </location>
</feature>
<name>A0A816PGZ4_9BILA</name>
<proteinExistence type="predicted"/>
<reference evidence="2" key="1">
    <citation type="submission" date="2021-02" db="EMBL/GenBank/DDBJ databases">
        <authorList>
            <person name="Nowell W R."/>
        </authorList>
    </citation>
    <scope>NUCLEOTIDE SEQUENCE</scope>
</reference>
<dbReference type="EMBL" id="CAJNRG010002491">
    <property type="protein sequence ID" value="CAF2047889.1"/>
    <property type="molecule type" value="Genomic_DNA"/>
</dbReference>
<dbReference type="Pfam" id="PF26215">
    <property type="entry name" value="HTH_animal"/>
    <property type="match status" value="1"/>
</dbReference>
<dbReference type="PANTHER" id="PTHR21301:SF10">
    <property type="entry name" value="REVERSE TRANSCRIPTASE DOMAIN-CONTAINING PROTEIN"/>
    <property type="match status" value="1"/>
</dbReference>
<dbReference type="AlphaFoldDB" id="A0A816PGZ4"/>
<comment type="caution">
    <text evidence="2">The sequence shown here is derived from an EMBL/GenBank/DDBJ whole genome shotgun (WGS) entry which is preliminary data.</text>
</comment>
<evidence type="ECO:0000259" key="1">
    <source>
        <dbReference type="Pfam" id="PF26215"/>
    </source>
</evidence>
<evidence type="ECO:0000313" key="4">
    <source>
        <dbReference type="Proteomes" id="UP000663887"/>
    </source>
</evidence>
<organism evidence="2 4">
    <name type="scientific">Rotaria magnacalcarata</name>
    <dbReference type="NCBI Taxonomy" id="392030"/>
    <lineage>
        <taxon>Eukaryota</taxon>
        <taxon>Metazoa</taxon>
        <taxon>Spiralia</taxon>
        <taxon>Gnathifera</taxon>
        <taxon>Rotifera</taxon>
        <taxon>Eurotatoria</taxon>
        <taxon>Bdelloidea</taxon>
        <taxon>Philodinida</taxon>
        <taxon>Philodinidae</taxon>
        <taxon>Rotaria</taxon>
    </lineage>
</organism>
<sequence>MLDFLELKQIGGLKTEAIIRLSRFVMRNNYFLYEGQYYHQIRGGAMGSLLTLTIANCHMFFFERNIVKQITNAGENIIADLFTKVYHKPPYEPYYLQFNSVHPLHMKKNIPFAMFLRAIRYCSTFKAFLDERDDLRMALLLNKYPRKFIDNQFNRVLKKCNIAQLLTI</sequence>
<dbReference type="Proteomes" id="UP000663842">
    <property type="component" value="Unassembled WGS sequence"/>
</dbReference>
<dbReference type="InterPro" id="IPR058912">
    <property type="entry name" value="HTH_animal"/>
</dbReference>
<dbReference type="PANTHER" id="PTHR21301">
    <property type="entry name" value="REVERSE TRANSCRIPTASE"/>
    <property type="match status" value="1"/>
</dbReference>
<gene>
    <name evidence="3" type="ORF">UXM345_LOCUS26371</name>
    <name evidence="2" type="ORF">XDN619_LOCUS7957</name>
</gene>
<evidence type="ECO:0000313" key="2">
    <source>
        <dbReference type="EMBL" id="CAF2047889.1"/>
    </source>
</evidence>
<dbReference type="Proteomes" id="UP000663887">
    <property type="component" value="Unassembled WGS sequence"/>
</dbReference>
<accession>A0A816PGZ4</accession>
<evidence type="ECO:0000313" key="3">
    <source>
        <dbReference type="EMBL" id="CAF4172612.1"/>
    </source>
</evidence>